<sequence>MSTDPDSQQETSDSEASKQPDQRGQSINKAADPPAQGEQSSDASTDPDSQQEASDSEASKQPDQDGKSIDKKSDDVADSPAQEEQSSDTPSELIVLSPHYDEKHHGLYVEKLEQAVRNPKVRNIALTGGYGTGKSSVIQGLIERIHSSKELKKIRPITISLPTIQIADDSDSRDDSTDKIQREIVKQLLYRSNPRKMRGSQYRRITHVTTAQKATVCFILAAILTFIFWLLAKPDWHWHWSQGGSLWGYWQPAMVQAISWGLTFYIDWIWVDKPTIKGLELGPTKLELDKNDSNYFDKYLNEIIYYFEVSGTNLVIFEDLDRFDNPYIFDALHELNELINISLGQERFTEQKNPPVKFLYTTRDSIFEHRTKGKNEDNNVIYFHQLEIENRTKFFDVIVPIVPFSTSRNAYKYLQQLIDNSAFPIAINQKLLEIVGSEISDYRLLANIVSEFQTFARQIFTSWGNNKETADFLEDHANYLFAFIVYKNTHLTDYEKIQIGASNIDKINIKFLTMKLEFKIMSQELFKKLSDSLRVEIDKEYKVDSSFCSLSIKGKRFDDFTEVELWEETLDPNLPHNRTAISLIDRNEHIISDNIIDDFGSNIFSKLVANELTVKIGNNYQAMITSIKSINYIESISSFLHHRHDYGGSTLPENMQEKVDSFKSFIDKLFFLDQITFELMYSGYMDRNFYAYSSIFTKEFTNIKVFNFIIKNLATRQPDIDLRLTEQEAKEITYQLNRIENRHGNLKGALNVDLMLYLSNDEKLLSSILNDAKHFFEFKPQSDKTIRIEFINAVLKRLLNDGERENNYLSGKINSYDNIKHLLEKIISVYPNIFLECFEDNLTEKQKYSLIDSALDASHLPTTINIKQYVEKNMQGIISYIKSVNAKMKSCSNETIASKVDESLGLDPLIIPHYKRIMKVMLAVNMLRNISEENIDTIGRLSDICKKAEFYDPEKESWIPSQEITKHELERILFIFEKNVIHQYIRLHTT</sequence>
<gene>
    <name evidence="4" type="ORF">NCTC10254_01211</name>
</gene>
<dbReference type="SUPFAM" id="SSF52540">
    <property type="entry name" value="P-loop containing nucleoside triphosphate hydrolases"/>
    <property type="match status" value="1"/>
</dbReference>
<dbReference type="EMBL" id="UARK01000005">
    <property type="protein sequence ID" value="SPW28183.1"/>
    <property type="molecule type" value="Genomic_DNA"/>
</dbReference>
<dbReference type="GeneID" id="84573785"/>
<feature type="domain" description="YobI-like P-loop NTPase" evidence="3">
    <location>
        <begin position="108"/>
        <end position="504"/>
    </location>
</feature>
<keyword evidence="2" id="KW-0812">Transmembrane</keyword>
<feature type="transmembrane region" description="Helical" evidence="2">
    <location>
        <begin position="214"/>
        <end position="232"/>
    </location>
</feature>
<dbReference type="InterPro" id="IPR048428">
    <property type="entry name" value="YobI-NTPase"/>
</dbReference>
<dbReference type="AlphaFoldDB" id="A0A8B4H6Q6"/>
<evidence type="ECO:0000256" key="1">
    <source>
        <dbReference type="SAM" id="MobiDB-lite"/>
    </source>
</evidence>
<organism evidence="4 5">
    <name type="scientific">Corynebacterium matruchotii</name>
    <dbReference type="NCBI Taxonomy" id="43768"/>
    <lineage>
        <taxon>Bacteria</taxon>
        <taxon>Bacillati</taxon>
        <taxon>Actinomycetota</taxon>
        <taxon>Actinomycetes</taxon>
        <taxon>Mycobacteriales</taxon>
        <taxon>Corynebacteriaceae</taxon>
        <taxon>Corynebacterium</taxon>
    </lineage>
</organism>
<dbReference type="Gene3D" id="3.40.50.300">
    <property type="entry name" value="P-loop containing nucleotide triphosphate hydrolases"/>
    <property type="match status" value="1"/>
</dbReference>
<dbReference type="Proteomes" id="UP000249886">
    <property type="component" value="Unassembled WGS sequence"/>
</dbReference>
<protein>
    <recommendedName>
        <fullName evidence="3">YobI-like P-loop NTPase domain-containing protein</fullName>
    </recommendedName>
</protein>
<name>A0A8B4H6Q6_9CORY</name>
<keyword evidence="2" id="KW-0472">Membrane</keyword>
<accession>A0A8B4H6Q6</accession>
<dbReference type="InterPro" id="IPR027417">
    <property type="entry name" value="P-loop_NTPase"/>
</dbReference>
<comment type="caution">
    <text evidence="4">The sequence shown here is derived from an EMBL/GenBank/DDBJ whole genome shotgun (WGS) entry which is preliminary data.</text>
</comment>
<feature type="compositionally biased region" description="Basic and acidic residues" evidence="1">
    <location>
        <begin position="57"/>
        <end position="75"/>
    </location>
</feature>
<evidence type="ECO:0000313" key="4">
    <source>
        <dbReference type="EMBL" id="SPW28183.1"/>
    </source>
</evidence>
<dbReference type="Pfam" id="PF20693">
    <property type="entry name" value="YobI-ATPase"/>
    <property type="match status" value="1"/>
</dbReference>
<evidence type="ECO:0000259" key="3">
    <source>
        <dbReference type="Pfam" id="PF20693"/>
    </source>
</evidence>
<proteinExistence type="predicted"/>
<dbReference type="RefSeq" id="WP_005524890.1">
    <property type="nucleotide sequence ID" value="NZ_CP050134.2"/>
</dbReference>
<reference evidence="4 5" key="1">
    <citation type="submission" date="2018-06" db="EMBL/GenBank/DDBJ databases">
        <authorList>
            <consortium name="Pathogen Informatics"/>
            <person name="Doyle S."/>
        </authorList>
    </citation>
    <scope>NUCLEOTIDE SEQUENCE [LARGE SCALE GENOMIC DNA]</scope>
    <source>
        <strain evidence="4 5">NCTC10254</strain>
    </source>
</reference>
<feature type="compositionally biased region" description="Polar residues" evidence="1">
    <location>
        <begin position="37"/>
        <end position="53"/>
    </location>
</feature>
<feature type="region of interest" description="Disordered" evidence="1">
    <location>
        <begin position="1"/>
        <end position="93"/>
    </location>
</feature>
<keyword evidence="2" id="KW-1133">Transmembrane helix</keyword>
<evidence type="ECO:0000313" key="5">
    <source>
        <dbReference type="Proteomes" id="UP000249886"/>
    </source>
</evidence>
<evidence type="ECO:0000256" key="2">
    <source>
        <dbReference type="SAM" id="Phobius"/>
    </source>
</evidence>
<feature type="compositionally biased region" description="Polar residues" evidence="1">
    <location>
        <begin position="1"/>
        <end position="11"/>
    </location>
</feature>